<dbReference type="PANTHER" id="PTHR11360:SF280">
    <property type="entry name" value="MONOCARBOXYLATE TRANSPORTER, PUTATIVE (AFU_ORTHOLOGUE AFUA_1G05170)-RELATED"/>
    <property type="match status" value="1"/>
</dbReference>
<feature type="transmembrane region" description="Helical" evidence="4">
    <location>
        <begin position="344"/>
        <end position="362"/>
    </location>
</feature>
<feature type="transmembrane region" description="Helical" evidence="4">
    <location>
        <begin position="313"/>
        <end position="332"/>
    </location>
</feature>
<feature type="transmembrane region" description="Helical" evidence="4">
    <location>
        <begin position="272"/>
        <end position="293"/>
    </location>
</feature>
<feature type="region of interest" description="Disordered" evidence="3">
    <location>
        <begin position="1"/>
        <end position="64"/>
    </location>
</feature>
<feature type="transmembrane region" description="Helical" evidence="4">
    <location>
        <begin position="405"/>
        <end position="426"/>
    </location>
</feature>
<keyword evidence="4" id="KW-0812">Transmembrane</keyword>
<dbReference type="Gene3D" id="1.20.1250.20">
    <property type="entry name" value="MFS general substrate transporter like domains"/>
    <property type="match status" value="2"/>
</dbReference>
<comment type="subcellular location">
    <subcellularLocation>
        <location evidence="1">Membrane</location>
        <topology evidence="1">Multi-pass membrane protein</topology>
    </subcellularLocation>
</comment>
<feature type="transmembrane region" description="Helical" evidence="4">
    <location>
        <begin position="142"/>
        <end position="160"/>
    </location>
</feature>
<feature type="transmembrane region" description="Helical" evidence="4">
    <location>
        <begin position="432"/>
        <end position="455"/>
    </location>
</feature>
<feature type="transmembrane region" description="Helical" evidence="4">
    <location>
        <begin position="231"/>
        <end position="251"/>
    </location>
</feature>
<dbReference type="InterPro" id="IPR011701">
    <property type="entry name" value="MFS"/>
</dbReference>
<evidence type="ECO:0000313" key="6">
    <source>
        <dbReference type="EMBL" id="KAJ5100510.1"/>
    </source>
</evidence>
<gene>
    <name evidence="6" type="ORF">N7456_006562</name>
</gene>
<feature type="transmembrane region" description="Helical" evidence="4">
    <location>
        <begin position="70"/>
        <end position="93"/>
    </location>
</feature>
<dbReference type="Proteomes" id="UP001149165">
    <property type="component" value="Unassembled WGS sequence"/>
</dbReference>
<keyword evidence="4" id="KW-0472">Membrane</keyword>
<dbReference type="Pfam" id="PF07690">
    <property type="entry name" value="MFS_1"/>
    <property type="match status" value="1"/>
</dbReference>
<proteinExistence type="inferred from homology"/>
<evidence type="ECO:0000313" key="7">
    <source>
        <dbReference type="Proteomes" id="UP001149165"/>
    </source>
</evidence>
<dbReference type="InterPro" id="IPR050327">
    <property type="entry name" value="Proton-linked_MCT"/>
</dbReference>
<evidence type="ECO:0000259" key="5">
    <source>
        <dbReference type="PROSITE" id="PS50850"/>
    </source>
</evidence>
<evidence type="ECO:0000256" key="2">
    <source>
        <dbReference type="ARBA" id="ARBA00006727"/>
    </source>
</evidence>
<dbReference type="AlphaFoldDB" id="A0A9W9FI12"/>
<dbReference type="OrthoDB" id="6509908at2759"/>
<feature type="transmembrane region" description="Helical" evidence="4">
    <location>
        <begin position="198"/>
        <end position="219"/>
    </location>
</feature>
<dbReference type="PROSITE" id="PS50850">
    <property type="entry name" value="MFS"/>
    <property type="match status" value="1"/>
</dbReference>
<dbReference type="GO" id="GO:0016020">
    <property type="term" value="C:membrane"/>
    <property type="evidence" value="ECO:0007669"/>
    <property type="project" value="UniProtKB-SubCell"/>
</dbReference>
<dbReference type="EMBL" id="JAPQKH010000004">
    <property type="protein sequence ID" value="KAJ5100510.1"/>
    <property type="molecule type" value="Genomic_DNA"/>
</dbReference>
<feature type="domain" description="Major facilitator superfamily (MFS) profile" evidence="5">
    <location>
        <begin position="276"/>
        <end position="465"/>
    </location>
</feature>
<protein>
    <submittedName>
        <fullName evidence="6">MFS general substrate transporter</fullName>
    </submittedName>
</protein>
<reference evidence="6" key="1">
    <citation type="submission" date="2022-11" db="EMBL/GenBank/DDBJ databases">
        <authorList>
            <person name="Petersen C."/>
        </authorList>
    </citation>
    <scope>NUCLEOTIDE SEQUENCE</scope>
    <source>
        <strain evidence="6">IBT 30069</strain>
    </source>
</reference>
<name>A0A9W9FI12_9EURO</name>
<dbReference type="PANTHER" id="PTHR11360">
    <property type="entry name" value="MONOCARBOXYLATE TRANSPORTER"/>
    <property type="match status" value="1"/>
</dbReference>
<sequence>MERPGHHDTLNPPHTIAPNISGDTLNGLLTDPEPLSERKIENTDDSSQGGGEERTIPKPPAPPARPDGGFLAWLQVAGSWCLMFNCWGIVNSYGVFQTYYETEALPTRSSSDIAWIGSLQAFLLLFIGAITGPLYDYGYFRHLLAAGTFLTVFGMMMVSICSEYWHFVLAQGIVVGIGGGCIFIPSVAVLPMYFRTRLAFSIGVAGSGSGVGGIIYSIAFQQLQRSIGFGWATRIMGFISLATLVFPLLVMRVPSAIPGQPRKVRKLFDSSTLKELPFCLFLIWGFFGFAGVYMPLWYIGSYAIEKDIMSSKLASYLIPILNAGSVIGRIVPNYAADKTGPINMFIPTCFGLAVLSFAWIGIKNTPGLIVFMVLYGIFIGTYMTLPFSAVVRLSPHLGVTGVRMGMLCVVCSFGVLVGTPVGGAILRHGDWIGLQCFGGAMLMVSTIFIFATRVAKAGIDPSKIL</sequence>
<dbReference type="InterPro" id="IPR020846">
    <property type="entry name" value="MFS_dom"/>
</dbReference>
<keyword evidence="7" id="KW-1185">Reference proteome</keyword>
<organism evidence="6 7">
    <name type="scientific">Penicillium angulare</name>
    <dbReference type="NCBI Taxonomy" id="116970"/>
    <lineage>
        <taxon>Eukaryota</taxon>
        <taxon>Fungi</taxon>
        <taxon>Dikarya</taxon>
        <taxon>Ascomycota</taxon>
        <taxon>Pezizomycotina</taxon>
        <taxon>Eurotiomycetes</taxon>
        <taxon>Eurotiomycetidae</taxon>
        <taxon>Eurotiales</taxon>
        <taxon>Aspergillaceae</taxon>
        <taxon>Penicillium</taxon>
    </lineage>
</organism>
<accession>A0A9W9FI12</accession>
<feature type="transmembrane region" description="Helical" evidence="4">
    <location>
        <begin position="368"/>
        <end position="393"/>
    </location>
</feature>
<feature type="transmembrane region" description="Helical" evidence="4">
    <location>
        <begin position="113"/>
        <end position="135"/>
    </location>
</feature>
<keyword evidence="4" id="KW-1133">Transmembrane helix</keyword>
<feature type="transmembrane region" description="Helical" evidence="4">
    <location>
        <begin position="166"/>
        <end position="191"/>
    </location>
</feature>
<evidence type="ECO:0000256" key="1">
    <source>
        <dbReference type="ARBA" id="ARBA00004141"/>
    </source>
</evidence>
<comment type="similarity">
    <text evidence="2">Belongs to the major facilitator superfamily. Monocarboxylate porter (TC 2.A.1.13) family.</text>
</comment>
<dbReference type="InterPro" id="IPR036259">
    <property type="entry name" value="MFS_trans_sf"/>
</dbReference>
<evidence type="ECO:0000256" key="4">
    <source>
        <dbReference type="SAM" id="Phobius"/>
    </source>
</evidence>
<evidence type="ECO:0000256" key="3">
    <source>
        <dbReference type="SAM" id="MobiDB-lite"/>
    </source>
</evidence>
<dbReference type="SUPFAM" id="SSF103473">
    <property type="entry name" value="MFS general substrate transporter"/>
    <property type="match status" value="1"/>
</dbReference>
<comment type="caution">
    <text evidence="6">The sequence shown here is derived from an EMBL/GenBank/DDBJ whole genome shotgun (WGS) entry which is preliminary data.</text>
</comment>
<dbReference type="GO" id="GO:0022857">
    <property type="term" value="F:transmembrane transporter activity"/>
    <property type="evidence" value="ECO:0007669"/>
    <property type="project" value="InterPro"/>
</dbReference>
<reference evidence="6" key="2">
    <citation type="journal article" date="2023" name="IMA Fungus">
        <title>Comparative genomic study of the Penicillium genus elucidates a diverse pangenome and 15 lateral gene transfer events.</title>
        <authorList>
            <person name="Petersen C."/>
            <person name="Sorensen T."/>
            <person name="Nielsen M.R."/>
            <person name="Sondergaard T.E."/>
            <person name="Sorensen J.L."/>
            <person name="Fitzpatrick D.A."/>
            <person name="Frisvad J.C."/>
            <person name="Nielsen K.L."/>
        </authorList>
    </citation>
    <scope>NUCLEOTIDE SEQUENCE</scope>
    <source>
        <strain evidence="6">IBT 30069</strain>
    </source>
</reference>